<accession>A0A7W9SGR5</accession>
<comment type="caution">
    <text evidence="2">The sequence shown here is derived from an EMBL/GenBank/DDBJ whole genome shotgun (WGS) entry which is preliminary data.</text>
</comment>
<evidence type="ECO:0000256" key="1">
    <source>
        <dbReference type="SAM" id="Phobius"/>
    </source>
</evidence>
<feature type="transmembrane region" description="Helical" evidence="1">
    <location>
        <begin position="348"/>
        <end position="370"/>
    </location>
</feature>
<keyword evidence="1" id="KW-0812">Transmembrane</keyword>
<reference evidence="2 3" key="1">
    <citation type="submission" date="2020-08" db="EMBL/GenBank/DDBJ databases">
        <title>Genomic Encyclopedia of Type Strains, Phase IV (KMG-IV): sequencing the most valuable type-strain genomes for metagenomic binning, comparative biology and taxonomic classification.</title>
        <authorList>
            <person name="Goeker M."/>
        </authorList>
    </citation>
    <scope>NUCLEOTIDE SEQUENCE [LARGE SCALE GENOMIC DNA]</scope>
    <source>
        <strain evidence="2 3">DSM 17245</strain>
    </source>
</reference>
<feature type="transmembrane region" description="Helical" evidence="1">
    <location>
        <begin position="236"/>
        <end position="262"/>
    </location>
</feature>
<evidence type="ECO:0000313" key="2">
    <source>
        <dbReference type="EMBL" id="MBB6041842.1"/>
    </source>
</evidence>
<name>A0A7W9SGR5_9FIRM</name>
<feature type="transmembrane region" description="Helical" evidence="1">
    <location>
        <begin position="525"/>
        <end position="544"/>
    </location>
</feature>
<dbReference type="AlphaFoldDB" id="A0A7W9SGR5"/>
<dbReference type="GeneID" id="85015364"/>
<organism evidence="2 3">
    <name type="scientific">Oribacterium sinus</name>
    <dbReference type="NCBI Taxonomy" id="237576"/>
    <lineage>
        <taxon>Bacteria</taxon>
        <taxon>Bacillati</taxon>
        <taxon>Bacillota</taxon>
        <taxon>Clostridia</taxon>
        <taxon>Lachnospirales</taxon>
        <taxon>Lachnospiraceae</taxon>
        <taxon>Oribacterium</taxon>
    </lineage>
</organism>
<feature type="transmembrane region" description="Helical" evidence="1">
    <location>
        <begin position="455"/>
        <end position="472"/>
    </location>
</feature>
<proteinExistence type="predicted"/>
<keyword evidence="1" id="KW-1133">Transmembrane helix</keyword>
<sequence>MAEHEGQNRNIPVAGSEVSTAPTAGVKAFGEQAFDVKSSGEEASGERVPLGQGFGASASGKHLFSKGKEGKLPIASLLLSFLMALVILFYVLLSTTDVLYSDYIRLVNSYLGKPFQLGDLLQKDILTRIPLTYFFREINRYSFGYTLIFDRVLGVLGLFLASKPLLLFMRKKQLPFLQQLLFLILFYSLNKWEMLLNGSGYIHFLAFSAFYDYFYALDQAFSKKSSLLLLSIYPPFILLVAGPYCLAVFLSCFALFFFLALGKKLWDIKGTILLLISNGLCLFLYLLSNHYAVYEYAGAESISLKEVLQNHLLFVVKFIFYGFSSMLISGENLEKLLRDGAIQGKGIVLIGAFVLFFYIFMTLLYLWRFFASSKIPGNRSFARKSKEDFSSEQGQEEAKNRIGKNAMAAENSGEIFYFGLLPGLLLLHGLASHALVFLTRYMFLKESYAFQSRYALQYQSALLGAFLLLFLWKNEKRFSSGQELRTEQKSQTKQASRIEQKIGVDRKMEIGEQIRIDRRQKTAQGRFAFCLLISGIFLLGTLWTDSSEWGKSMYRREHYERMWMYSHDLSAYSDKELEDVFEYRHGGERIRKAFAIWEQVKKDWRDRS</sequence>
<feature type="transmembrane region" description="Helical" evidence="1">
    <location>
        <begin position="195"/>
        <end position="215"/>
    </location>
</feature>
<evidence type="ECO:0000313" key="3">
    <source>
        <dbReference type="Proteomes" id="UP000522163"/>
    </source>
</evidence>
<feature type="transmembrane region" description="Helical" evidence="1">
    <location>
        <begin position="143"/>
        <end position="161"/>
    </location>
</feature>
<gene>
    <name evidence="2" type="ORF">HNQ46_001832</name>
</gene>
<dbReference type="RefSeq" id="WP_243155897.1">
    <property type="nucleotide sequence ID" value="NZ_JACHHH010000009.1"/>
</dbReference>
<keyword evidence="1" id="KW-0472">Membrane</keyword>
<dbReference type="EMBL" id="JACHHH010000009">
    <property type="protein sequence ID" value="MBB6041842.1"/>
    <property type="molecule type" value="Genomic_DNA"/>
</dbReference>
<feature type="transmembrane region" description="Helical" evidence="1">
    <location>
        <begin position="415"/>
        <end position="443"/>
    </location>
</feature>
<feature type="transmembrane region" description="Helical" evidence="1">
    <location>
        <begin position="72"/>
        <end position="93"/>
    </location>
</feature>
<protein>
    <submittedName>
        <fullName evidence="2">Uncharacterized protein</fullName>
    </submittedName>
</protein>
<dbReference type="Proteomes" id="UP000522163">
    <property type="component" value="Unassembled WGS sequence"/>
</dbReference>
<feature type="transmembrane region" description="Helical" evidence="1">
    <location>
        <begin position="268"/>
        <end position="287"/>
    </location>
</feature>